<sequence length="419" mass="46354">MSTSVPSPFGKLLRRSKFASYDPLIGQVYTTYGGHAHRGNWGLKRPLPNRRKTGFITVHAIDSKEQQTEWNSAESSARWIRRWDEMGKHLRVADGGAWLSKNVTQWYPDSEFNSNSSSIDAEVMSALVSRQLAKSPSMSPKQFDKHLDRLRSVRPKFKEFLMDGLKTQESKSPSSNKAPVIQTYGSGQVDMHSTSQNAASFSPTNFFKKRVECSFISMDSSVSIGSQPHIYAGLEPTVLSPLQIQYLYRPSPGRLINQHRSTGGTFSTGRRKVELATVGGIIGEVRRPNRGKMTDYGTTNDAGIDLFRVAKVHLVEPPHVVKRQSEDATASKFQNIEIFPSHVESNISNPYPLGSRAYVGTKSSIPSEARGVPRPVSQLAKIGKKELASKSISNISNKENLVENITSMLSRRGGGDVQG</sequence>
<keyword evidence="2" id="KW-1185">Reference proteome</keyword>
<reference evidence="1" key="1">
    <citation type="submission" date="2021-10" db="EMBL/GenBank/DDBJ databases">
        <title>De novo Genome Assembly of Clathrus columnatus (Basidiomycota, Fungi) Using Illumina and Nanopore Sequence Data.</title>
        <authorList>
            <person name="Ogiso-Tanaka E."/>
            <person name="Itagaki H."/>
            <person name="Hosoya T."/>
            <person name="Hosaka K."/>
        </authorList>
    </citation>
    <scope>NUCLEOTIDE SEQUENCE</scope>
    <source>
        <strain evidence="1">MO-923</strain>
    </source>
</reference>
<protein>
    <submittedName>
        <fullName evidence="1">Uncharacterized protein</fullName>
    </submittedName>
</protein>
<evidence type="ECO:0000313" key="1">
    <source>
        <dbReference type="EMBL" id="GJJ12330.1"/>
    </source>
</evidence>
<evidence type="ECO:0000313" key="2">
    <source>
        <dbReference type="Proteomes" id="UP001050691"/>
    </source>
</evidence>
<dbReference type="EMBL" id="BPWL01000007">
    <property type="protein sequence ID" value="GJJ12330.1"/>
    <property type="molecule type" value="Genomic_DNA"/>
</dbReference>
<comment type="caution">
    <text evidence="1">The sequence shown here is derived from an EMBL/GenBank/DDBJ whole genome shotgun (WGS) entry which is preliminary data.</text>
</comment>
<organism evidence="1 2">
    <name type="scientific">Clathrus columnatus</name>
    <dbReference type="NCBI Taxonomy" id="1419009"/>
    <lineage>
        <taxon>Eukaryota</taxon>
        <taxon>Fungi</taxon>
        <taxon>Dikarya</taxon>
        <taxon>Basidiomycota</taxon>
        <taxon>Agaricomycotina</taxon>
        <taxon>Agaricomycetes</taxon>
        <taxon>Phallomycetidae</taxon>
        <taxon>Phallales</taxon>
        <taxon>Clathraceae</taxon>
        <taxon>Clathrus</taxon>
    </lineage>
</organism>
<dbReference type="Proteomes" id="UP001050691">
    <property type="component" value="Unassembled WGS sequence"/>
</dbReference>
<proteinExistence type="predicted"/>
<accession>A0AAV5AD73</accession>
<dbReference type="PANTHER" id="PTHR28058:SF1">
    <property type="entry name" value="SMALL RIBOSOMAL SUBUNIT PROTEIN BS1M"/>
    <property type="match status" value="1"/>
</dbReference>
<dbReference type="PANTHER" id="PTHR28058">
    <property type="entry name" value="37S RIBOSOMAL PROTEIN MRP51, MITOCHONDRIAL"/>
    <property type="match status" value="1"/>
</dbReference>
<dbReference type="InterPro" id="IPR016712">
    <property type="entry name" value="Rbsml_bS1m-like"/>
</dbReference>
<dbReference type="Pfam" id="PF11709">
    <property type="entry name" value="Mit_ribos_Mrp51"/>
    <property type="match status" value="1"/>
</dbReference>
<name>A0AAV5AD73_9AGAM</name>
<gene>
    <name evidence="1" type="ORF">Clacol_006571</name>
</gene>
<dbReference type="AlphaFoldDB" id="A0AAV5AD73"/>